<dbReference type="Gramene" id="RZC56338">
    <property type="protein sequence ID" value="RZC56338"/>
    <property type="gene ID" value="C5167_015191"/>
</dbReference>
<dbReference type="EMBL" id="CM010717">
    <property type="protein sequence ID" value="RZC56338.1"/>
    <property type="molecule type" value="Genomic_DNA"/>
</dbReference>
<dbReference type="Proteomes" id="UP000316621">
    <property type="component" value="Chromosome 3"/>
</dbReference>
<accession>A0A4Y7J981</accession>
<evidence type="ECO:0000313" key="2">
    <source>
        <dbReference type="Proteomes" id="UP000316621"/>
    </source>
</evidence>
<protein>
    <submittedName>
        <fullName evidence="1">Uncharacterized protein</fullName>
    </submittedName>
</protein>
<proteinExistence type="predicted"/>
<organism evidence="1 2">
    <name type="scientific">Papaver somniferum</name>
    <name type="common">Opium poppy</name>
    <dbReference type="NCBI Taxonomy" id="3469"/>
    <lineage>
        <taxon>Eukaryota</taxon>
        <taxon>Viridiplantae</taxon>
        <taxon>Streptophyta</taxon>
        <taxon>Embryophyta</taxon>
        <taxon>Tracheophyta</taxon>
        <taxon>Spermatophyta</taxon>
        <taxon>Magnoliopsida</taxon>
        <taxon>Ranunculales</taxon>
        <taxon>Papaveraceae</taxon>
        <taxon>Papaveroideae</taxon>
        <taxon>Papaver</taxon>
    </lineage>
</organism>
<name>A0A4Y7J981_PAPSO</name>
<sequence length="101" mass="11634">MLSNRIYKSRYSIYSVSVAQSIGVTHLQRKKVCPVSSTAAGDDLRERWSYLENIESNFRKVQLALSQGFGDSTWPIQSGRLGKTQGTKTHETDRYRNDYIW</sequence>
<dbReference type="AlphaFoldDB" id="A0A4Y7J981"/>
<gene>
    <name evidence="1" type="ORF">C5167_015191</name>
</gene>
<evidence type="ECO:0000313" key="1">
    <source>
        <dbReference type="EMBL" id="RZC56338.1"/>
    </source>
</evidence>
<keyword evidence="2" id="KW-1185">Reference proteome</keyword>
<reference evidence="1 2" key="1">
    <citation type="journal article" date="2018" name="Science">
        <title>The opium poppy genome and morphinan production.</title>
        <authorList>
            <person name="Guo L."/>
            <person name="Winzer T."/>
            <person name="Yang X."/>
            <person name="Li Y."/>
            <person name="Ning Z."/>
            <person name="He Z."/>
            <person name="Teodor R."/>
            <person name="Lu Y."/>
            <person name="Bowser T.A."/>
            <person name="Graham I.A."/>
            <person name="Ye K."/>
        </authorList>
    </citation>
    <scope>NUCLEOTIDE SEQUENCE [LARGE SCALE GENOMIC DNA]</scope>
    <source>
        <strain evidence="2">cv. HN1</strain>
        <tissue evidence="1">Leaves</tissue>
    </source>
</reference>